<protein>
    <submittedName>
        <fullName evidence="2">Membrane protein</fullName>
    </submittedName>
</protein>
<keyword evidence="1" id="KW-0812">Transmembrane</keyword>
<feature type="transmembrane region" description="Helical" evidence="1">
    <location>
        <begin position="7"/>
        <end position="25"/>
    </location>
</feature>
<feature type="transmembrane region" description="Helical" evidence="1">
    <location>
        <begin position="152"/>
        <end position="174"/>
    </location>
</feature>
<keyword evidence="1" id="KW-1133">Transmembrane helix</keyword>
<gene>
    <name evidence="2" type="ORF">ERS132421_00545</name>
</gene>
<evidence type="ECO:0000313" key="3">
    <source>
        <dbReference type="Proteomes" id="UP000073200"/>
    </source>
</evidence>
<feature type="transmembrane region" description="Helical" evidence="1">
    <location>
        <begin position="37"/>
        <end position="58"/>
    </location>
</feature>
<feature type="transmembrane region" description="Helical" evidence="1">
    <location>
        <begin position="221"/>
        <end position="237"/>
    </location>
</feature>
<reference evidence="2 3" key="1">
    <citation type="submission" date="2016-02" db="EMBL/GenBank/DDBJ databases">
        <authorList>
            <consortium name="Pathogen Informatics"/>
        </authorList>
    </citation>
    <scope>NUCLEOTIDE SEQUENCE [LARGE SCALE GENOMIC DNA]</scope>
    <source>
        <strain evidence="2 3">LSS59</strain>
    </source>
</reference>
<dbReference type="Pfam" id="PF04474">
    <property type="entry name" value="DUF554"/>
    <property type="match status" value="1"/>
</dbReference>
<dbReference type="PANTHER" id="PTHR36111:SF2">
    <property type="entry name" value="INNER MEMBRANE PROTEIN"/>
    <property type="match status" value="1"/>
</dbReference>
<evidence type="ECO:0000313" key="2">
    <source>
        <dbReference type="EMBL" id="CYU77520.1"/>
    </source>
</evidence>
<dbReference type="Proteomes" id="UP000073200">
    <property type="component" value="Unassembled WGS sequence"/>
</dbReference>
<dbReference type="InterPro" id="IPR007563">
    <property type="entry name" value="DUF554"/>
</dbReference>
<dbReference type="AlphaFoldDB" id="A0A123T101"/>
<keyword evidence="1" id="KW-0472">Membrane</keyword>
<feature type="transmembrane region" description="Helical" evidence="1">
    <location>
        <begin position="70"/>
        <end position="91"/>
    </location>
</feature>
<name>A0A123T101_STRSU</name>
<accession>A0A123T101</accession>
<feature type="transmembrane region" description="Helical" evidence="1">
    <location>
        <begin position="111"/>
        <end position="132"/>
    </location>
</feature>
<dbReference type="EMBL" id="FIHG01000002">
    <property type="protein sequence ID" value="CYU77520.1"/>
    <property type="molecule type" value="Genomic_DNA"/>
</dbReference>
<sequence length="238" mass="25341">MFALGTIINTVAIALAGLLGSWFGHLLKERHQSGLTVASGLAVLFLGISGSLEGLLTVVDGQLKSQNSMLLVLSLALGTLIGEVLHIEGWFERLGVWLREKSGNSQDGQFLDAFLTASLTVCIGAMAILGAIQDGLTGDYRLLAVKSILDFIIILIMTSSLGKGAGFSAVPVFFFQGSVTLLARLIEPLMTNQALANLSFIGSALIFCVGVNIIWDKKIRVANMLPAIVIAVIWSYFT</sequence>
<feature type="transmembrane region" description="Helical" evidence="1">
    <location>
        <begin position="194"/>
        <end position="214"/>
    </location>
</feature>
<evidence type="ECO:0000256" key="1">
    <source>
        <dbReference type="SAM" id="Phobius"/>
    </source>
</evidence>
<proteinExistence type="predicted"/>
<dbReference type="RefSeq" id="WP_044667475.1">
    <property type="nucleotide sequence ID" value="NZ_CEER01000012.1"/>
</dbReference>
<dbReference type="PANTHER" id="PTHR36111">
    <property type="entry name" value="INNER MEMBRANE PROTEIN-RELATED"/>
    <property type="match status" value="1"/>
</dbReference>
<organism evidence="2 3">
    <name type="scientific">Streptococcus suis</name>
    <dbReference type="NCBI Taxonomy" id="1307"/>
    <lineage>
        <taxon>Bacteria</taxon>
        <taxon>Bacillati</taxon>
        <taxon>Bacillota</taxon>
        <taxon>Bacilli</taxon>
        <taxon>Lactobacillales</taxon>
        <taxon>Streptococcaceae</taxon>
        <taxon>Streptococcus</taxon>
    </lineage>
</organism>